<feature type="compositionally biased region" description="Acidic residues" evidence="1">
    <location>
        <begin position="14"/>
        <end position="30"/>
    </location>
</feature>
<evidence type="ECO:0000256" key="1">
    <source>
        <dbReference type="SAM" id="MobiDB-lite"/>
    </source>
</evidence>
<dbReference type="Proteomes" id="UP000789901">
    <property type="component" value="Unassembled WGS sequence"/>
</dbReference>
<sequence length="96" mass="11084">SEVPEEPEVPKELEELETPEEPKEPEESEKPEELFQERPQRRSRKESQRKVPDYSYLTNITVHFLPPNMIAHLQPMDAGNKGKNFGLALLGMIQNS</sequence>
<feature type="non-terminal residue" evidence="2">
    <location>
        <position position="96"/>
    </location>
</feature>
<comment type="caution">
    <text evidence="2">The sequence shown here is derived from an EMBL/GenBank/DDBJ whole genome shotgun (WGS) entry which is preliminary data.</text>
</comment>
<organism evidence="2 3">
    <name type="scientific">Gigaspora margarita</name>
    <dbReference type="NCBI Taxonomy" id="4874"/>
    <lineage>
        <taxon>Eukaryota</taxon>
        <taxon>Fungi</taxon>
        <taxon>Fungi incertae sedis</taxon>
        <taxon>Mucoromycota</taxon>
        <taxon>Glomeromycotina</taxon>
        <taxon>Glomeromycetes</taxon>
        <taxon>Diversisporales</taxon>
        <taxon>Gigasporaceae</taxon>
        <taxon>Gigaspora</taxon>
    </lineage>
</organism>
<accession>A0ABN7XEG6</accession>
<protein>
    <submittedName>
        <fullName evidence="2">13140_t:CDS:1</fullName>
    </submittedName>
</protein>
<feature type="non-terminal residue" evidence="2">
    <location>
        <position position="1"/>
    </location>
</feature>
<keyword evidence="3" id="KW-1185">Reference proteome</keyword>
<gene>
    <name evidence="2" type="ORF">GMARGA_LOCUS42057</name>
</gene>
<evidence type="ECO:0000313" key="2">
    <source>
        <dbReference type="EMBL" id="CAG8853236.1"/>
    </source>
</evidence>
<proteinExistence type="predicted"/>
<dbReference type="EMBL" id="CAJVQB010121635">
    <property type="protein sequence ID" value="CAG8853236.1"/>
    <property type="molecule type" value="Genomic_DNA"/>
</dbReference>
<feature type="region of interest" description="Disordered" evidence="1">
    <location>
        <begin position="1"/>
        <end position="53"/>
    </location>
</feature>
<evidence type="ECO:0000313" key="3">
    <source>
        <dbReference type="Proteomes" id="UP000789901"/>
    </source>
</evidence>
<name>A0ABN7XEG6_GIGMA</name>
<reference evidence="2 3" key="1">
    <citation type="submission" date="2021-06" db="EMBL/GenBank/DDBJ databases">
        <authorList>
            <person name="Kallberg Y."/>
            <person name="Tangrot J."/>
            <person name="Rosling A."/>
        </authorList>
    </citation>
    <scope>NUCLEOTIDE SEQUENCE [LARGE SCALE GENOMIC DNA]</scope>
    <source>
        <strain evidence="2 3">120-4 pot B 10/14</strain>
    </source>
</reference>
<feature type="compositionally biased region" description="Basic and acidic residues" evidence="1">
    <location>
        <begin position="31"/>
        <end position="52"/>
    </location>
</feature>